<accession>A0ABM8PLD2</accession>
<sequence>MPRSPAFNTITRAAAPALDTSGVPVPEDALAAPTSEGLISAAMTLWPQGAAWGSPDGEAVPLTDPLARFTRVLLDPFVRLYARAWSLVREATVGGVQELLPDWEAEYGLPERCFIGEQSTSQRITALARKVRADAINHPEEFVRLALDYGFEIEIEEPAIFECGFSECGGYHAVGSWTEETYWIVRVKDAAISYFECGVSECGHDPLFAVGEAEQILCLLRQMAPAWTLPVLEPWVTLAVLATPDGSVLTDPYGNALAVPVNV</sequence>
<dbReference type="EMBL" id="CABFWE030000005">
    <property type="protein sequence ID" value="CAD7036315.1"/>
    <property type="molecule type" value="Genomic_DNA"/>
</dbReference>
<organism evidence="1 2">
    <name type="scientific">Pseudorhizobium halotolerans</name>
    <dbReference type="NCBI Taxonomy" id="1233081"/>
    <lineage>
        <taxon>Bacteria</taxon>
        <taxon>Pseudomonadati</taxon>
        <taxon>Pseudomonadota</taxon>
        <taxon>Alphaproteobacteria</taxon>
        <taxon>Hyphomicrobiales</taxon>
        <taxon>Rhizobiaceae</taxon>
        <taxon>Rhizobium/Agrobacterium group</taxon>
        <taxon>Pseudorhizobium</taxon>
    </lineage>
</organism>
<proteinExistence type="predicted"/>
<evidence type="ECO:0000313" key="2">
    <source>
        <dbReference type="Proteomes" id="UP000601041"/>
    </source>
</evidence>
<name>A0ABM8PLD2_9HYPH</name>
<evidence type="ECO:0008006" key="3">
    <source>
        <dbReference type="Google" id="ProtNLM"/>
    </source>
</evidence>
<dbReference type="Proteomes" id="UP000601041">
    <property type="component" value="Unassembled WGS sequence"/>
</dbReference>
<evidence type="ECO:0000313" key="1">
    <source>
        <dbReference type="EMBL" id="CAD7036315.1"/>
    </source>
</evidence>
<protein>
    <recommendedName>
        <fullName evidence="3">DUF2313 domain-containing protein</fullName>
    </recommendedName>
</protein>
<dbReference type="RefSeq" id="WP_142587779.1">
    <property type="nucleotide sequence ID" value="NZ_CABFWE030000005.1"/>
</dbReference>
<reference evidence="1 2" key="1">
    <citation type="submission" date="2020-11" db="EMBL/GenBank/DDBJ databases">
        <authorList>
            <person name="Lassalle F."/>
        </authorList>
    </citation>
    <scope>NUCLEOTIDE SEQUENCE [LARGE SCALE GENOMIC DNA]</scope>
    <source>
        <strain evidence="1 2">AB21</strain>
    </source>
</reference>
<gene>
    <name evidence="1" type="ORF">RHAB21_02509</name>
</gene>
<comment type="caution">
    <text evidence="1">The sequence shown here is derived from an EMBL/GenBank/DDBJ whole genome shotgun (WGS) entry which is preliminary data.</text>
</comment>
<keyword evidence="2" id="KW-1185">Reference proteome</keyword>